<name>A0ABS9YV57_9MYCO</name>
<proteinExistence type="predicted"/>
<protein>
    <submittedName>
        <fullName evidence="1">Uncharacterized protein</fullName>
    </submittedName>
</protein>
<organism evidence="1 2">
    <name type="scientific">Candidatus Mycolicibacterium alkanivorans</name>
    <dbReference type="NCBI Taxonomy" id="2954114"/>
    <lineage>
        <taxon>Bacteria</taxon>
        <taxon>Bacillati</taxon>
        <taxon>Actinomycetota</taxon>
        <taxon>Actinomycetes</taxon>
        <taxon>Mycobacteriales</taxon>
        <taxon>Mycobacteriaceae</taxon>
        <taxon>Mycolicibacterium</taxon>
    </lineage>
</organism>
<evidence type="ECO:0000313" key="2">
    <source>
        <dbReference type="Proteomes" id="UP001139068"/>
    </source>
</evidence>
<evidence type="ECO:0000313" key="1">
    <source>
        <dbReference type="EMBL" id="MCI4675131.1"/>
    </source>
</evidence>
<dbReference type="EMBL" id="JAIVFL010000001">
    <property type="protein sequence ID" value="MCI4675131.1"/>
    <property type="molecule type" value="Genomic_DNA"/>
</dbReference>
<dbReference type="RefSeq" id="WP_243071484.1">
    <property type="nucleotide sequence ID" value="NZ_JAIVFL010000001.1"/>
</dbReference>
<reference evidence="1" key="1">
    <citation type="journal article" date="2022" name="ISME J.">
        <title>Identification of active gaseous-alkane degraders at natural gas seeps.</title>
        <authorList>
            <person name="Farhan Ul Haque M."/>
            <person name="Hernandez M."/>
            <person name="Crombie A.T."/>
            <person name="Murrell J.C."/>
        </authorList>
    </citation>
    <scope>NUCLEOTIDE SEQUENCE</scope>
    <source>
        <strain evidence="1">ANDR5</strain>
    </source>
</reference>
<dbReference type="Proteomes" id="UP001139068">
    <property type="component" value="Unassembled WGS sequence"/>
</dbReference>
<sequence>MATEGPARHPEREVALQSPTSFTAVHVHSCSRLGLHANPPGFRLSFGDWLRRR</sequence>
<gene>
    <name evidence="1" type="ORF">K9U37_09605</name>
</gene>
<accession>A0ABS9YV57</accession>
<keyword evidence="2" id="KW-1185">Reference proteome</keyword>
<comment type="caution">
    <text evidence="1">The sequence shown here is derived from an EMBL/GenBank/DDBJ whole genome shotgun (WGS) entry which is preliminary data.</text>
</comment>